<comment type="subcellular location">
    <subcellularLocation>
        <location evidence="1">Cell outer membrane</location>
    </subcellularLocation>
</comment>
<dbReference type="InterPro" id="IPR036737">
    <property type="entry name" value="OmpA-like_sf"/>
</dbReference>
<feature type="domain" description="OmpA-like" evidence="7">
    <location>
        <begin position="61"/>
        <end position="176"/>
    </location>
</feature>
<evidence type="ECO:0000256" key="2">
    <source>
        <dbReference type="ARBA" id="ARBA00022729"/>
    </source>
</evidence>
<accession>A0A3B0VJE9</accession>
<dbReference type="Pfam" id="PF00691">
    <property type="entry name" value="OmpA"/>
    <property type="match status" value="1"/>
</dbReference>
<dbReference type="AlphaFoldDB" id="A0A3B0VJE9"/>
<evidence type="ECO:0000259" key="7">
    <source>
        <dbReference type="PROSITE" id="PS51123"/>
    </source>
</evidence>
<organism evidence="8">
    <name type="scientific">hydrothermal vent metagenome</name>
    <dbReference type="NCBI Taxonomy" id="652676"/>
    <lineage>
        <taxon>unclassified sequences</taxon>
        <taxon>metagenomes</taxon>
        <taxon>ecological metagenomes</taxon>
    </lineage>
</organism>
<sequence length="176" mass="19418">MRKQRSFCLVVLMMMILGLMVTGCAKKTPVNQEAAVAAADSGAMGPAESLASGASTDDNIMEGRTSGPMLPVYFDFDSALIRADQVKRIETNADFLKNNPEIKIRIEGNCDPRGTRDYNLALGERRALSARKYLVNLGVEASRMSTVSWGAEKLLLYGHDELSWAQNRRDDFVIIK</sequence>
<keyword evidence="2" id="KW-0732">Signal</keyword>
<evidence type="ECO:0000256" key="1">
    <source>
        <dbReference type="ARBA" id="ARBA00004442"/>
    </source>
</evidence>
<dbReference type="EMBL" id="UOEY01000102">
    <property type="protein sequence ID" value="VAW40443.1"/>
    <property type="molecule type" value="Genomic_DNA"/>
</dbReference>
<dbReference type="GO" id="GO:0051301">
    <property type="term" value="P:cell division"/>
    <property type="evidence" value="ECO:0007669"/>
    <property type="project" value="InterPro"/>
</dbReference>
<gene>
    <name evidence="8" type="ORF">MNBD_DELTA04-1527</name>
</gene>
<dbReference type="Gene3D" id="3.30.1330.60">
    <property type="entry name" value="OmpA-like domain"/>
    <property type="match status" value="1"/>
</dbReference>
<dbReference type="PRINTS" id="PR01021">
    <property type="entry name" value="OMPADOMAIN"/>
</dbReference>
<keyword evidence="6 8" id="KW-0449">Lipoprotein</keyword>
<keyword evidence="4" id="KW-0564">Palmitate</keyword>
<dbReference type="PROSITE" id="PS51123">
    <property type="entry name" value="OMPA_2"/>
    <property type="match status" value="1"/>
</dbReference>
<dbReference type="InterPro" id="IPR050330">
    <property type="entry name" value="Bact_OuterMem_StrucFunc"/>
</dbReference>
<protein>
    <submittedName>
        <fullName evidence="8">Tol-Pal system peptidoglycan-associated lipoprotein PAL</fullName>
    </submittedName>
</protein>
<dbReference type="InterPro" id="IPR039001">
    <property type="entry name" value="Pal"/>
</dbReference>
<evidence type="ECO:0000313" key="8">
    <source>
        <dbReference type="EMBL" id="VAW40443.1"/>
    </source>
</evidence>
<dbReference type="PROSITE" id="PS51257">
    <property type="entry name" value="PROKAR_LIPOPROTEIN"/>
    <property type="match status" value="1"/>
</dbReference>
<keyword evidence="5" id="KW-0998">Cell outer membrane</keyword>
<proteinExistence type="inferred from homology"/>
<evidence type="ECO:0000256" key="6">
    <source>
        <dbReference type="ARBA" id="ARBA00023288"/>
    </source>
</evidence>
<dbReference type="InterPro" id="IPR006664">
    <property type="entry name" value="OMP_bac"/>
</dbReference>
<dbReference type="HAMAP" id="MF_02204">
    <property type="entry name" value="Pal"/>
    <property type="match status" value="1"/>
</dbReference>
<dbReference type="GO" id="GO:0009279">
    <property type="term" value="C:cell outer membrane"/>
    <property type="evidence" value="ECO:0007669"/>
    <property type="project" value="UniProtKB-SubCell"/>
</dbReference>
<dbReference type="PANTHER" id="PTHR30329:SF21">
    <property type="entry name" value="LIPOPROTEIN YIAD-RELATED"/>
    <property type="match status" value="1"/>
</dbReference>
<evidence type="ECO:0000256" key="3">
    <source>
        <dbReference type="ARBA" id="ARBA00023136"/>
    </source>
</evidence>
<name>A0A3B0VJE9_9ZZZZ</name>
<dbReference type="InterPro" id="IPR006665">
    <property type="entry name" value="OmpA-like"/>
</dbReference>
<reference evidence="8" key="1">
    <citation type="submission" date="2018-06" db="EMBL/GenBank/DDBJ databases">
        <authorList>
            <person name="Zhirakovskaya E."/>
        </authorList>
    </citation>
    <scope>NUCLEOTIDE SEQUENCE</scope>
</reference>
<dbReference type="PANTHER" id="PTHR30329">
    <property type="entry name" value="STATOR ELEMENT OF FLAGELLAR MOTOR COMPLEX"/>
    <property type="match status" value="1"/>
</dbReference>
<evidence type="ECO:0000256" key="4">
    <source>
        <dbReference type="ARBA" id="ARBA00023139"/>
    </source>
</evidence>
<evidence type="ECO:0000256" key="5">
    <source>
        <dbReference type="ARBA" id="ARBA00023237"/>
    </source>
</evidence>
<keyword evidence="3" id="KW-0472">Membrane</keyword>
<dbReference type="CDD" id="cd07185">
    <property type="entry name" value="OmpA_C-like"/>
    <property type="match status" value="1"/>
</dbReference>
<dbReference type="SUPFAM" id="SSF103088">
    <property type="entry name" value="OmpA-like"/>
    <property type="match status" value="1"/>
</dbReference>